<evidence type="ECO:0000256" key="1">
    <source>
        <dbReference type="ARBA" id="ARBA00004141"/>
    </source>
</evidence>
<organism evidence="7 8">
    <name type="scientific">Rhizopus delemar</name>
    <dbReference type="NCBI Taxonomy" id="936053"/>
    <lineage>
        <taxon>Eukaryota</taxon>
        <taxon>Fungi</taxon>
        <taxon>Fungi incertae sedis</taxon>
        <taxon>Mucoromycota</taxon>
        <taxon>Mucoromycotina</taxon>
        <taxon>Mucoromycetes</taxon>
        <taxon>Mucorales</taxon>
        <taxon>Mucorineae</taxon>
        <taxon>Rhizopodaceae</taxon>
        <taxon>Rhizopus</taxon>
    </lineage>
</organism>
<accession>A0A9P6XXD3</accession>
<keyword evidence="4 5" id="KW-0472">Membrane</keyword>
<dbReference type="InterPro" id="IPR038770">
    <property type="entry name" value="Na+/solute_symporter_sf"/>
</dbReference>
<evidence type="ECO:0000256" key="5">
    <source>
        <dbReference type="SAM" id="Phobius"/>
    </source>
</evidence>
<evidence type="ECO:0000259" key="6">
    <source>
        <dbReference type="Pfam" id="PF00999"/>
    </source>
</evidence>
<reference evidence="7 8" key="1">
    <citation type="journal article" date="2020" name="Microb. Genom.">
        <title>Genetic diversity of clinical and environmental Mucorales isolates obtained from an investigation of mucormycosis cases among solid organ transplant recipients.</title>
        <authorList>
            <person name="Nguyen M.H."/>
            <person name="Kaul D."/>
            <person name="Muto C."/>
            <person name="Cheng S.J."/>
            <person name="Richter R.A."/>
            <person name="Bruno V.M."/>
            <person name="Liu G."/>
            <person name="Beyhan S."/>
            <person name="Sundermann A.J."/>
            <person name="Mounaud S."/>
            <person name="Pasculle A.W."/>
            <person name="Nierman W.C."/>
            <person name="Driscoll E."/>
            <person name="Cumbie R."/>
            <person name="Clancy C.J."/>
            <person name="Dupont C.L."/>
        </authorList>
    </citation>
    <scope>NUCLEOTIDE SEQUENCE [LARGE SCALE GENOMIC DNA]</scope>
    <source>
        <strain evidence="7 8">GL24</strain>
    </source>
</reference>
<dbReference type="EMBL" id="JAANIU010008713">
    <property type="protein sequence ID" value="KAG1534481.1"/>
    <property type="molecule type" value="Genomic_DNA"/>
</dbReference>
<comment type="caution">
    <text evidence="7">The sequence shown here is derived from an EMBL/GenBank/DDBJ whole genome shotgun (WGS) entry which is preliminary data.</text>
</comment>
<evidence type="ECO:0000313" key="7">
    <source>
        <dbReference type="EMBL" id="KAG1534481.1"/>
    </source>
</evidence>
<keyword evidence="3 5" id="KW-1133">Transmembrane helix</keyword>
<proteinExistence type="predicted"/>
<evidence type="ECO:0000256" key="4">
    <source>
        <dbReference type="ARBA" id="ARBA00023136"/>
    </source>
</evidence>
<feature type="transmembrane region" description="Helical" evidence="5">
    <location>
        <begin position="102"/>
        <end position="122"/>
    </location>
</feature>
<dbReference type="PANTHER" id="PTHR46157:SF8">
    <property type="entry name" value="GLUTATHIONE-REGULATED POTASSIUM-EFFLUX SYSTEM PROTEIN"/>
    <property type="match status" value="1"/>
</dbReference>
<feature type="domain" description="Cation/H+ exchanger transmembrane" evidence="6">
    <location>
        <begin position="7"/>
        <end position="199"/>
    </location>
</feature>
<gene>
    <name evidence="7" type="ORF">G6F50_015546</name>
</gene>
<evidence type="ECO:0000256" key="2">
    <source>
        <dbReference type="ARBA" id="ARBA00022692"/>
    </source>
</evidence>
<sequence>MAPSAGSADGEGSRWLSVAIGVGAIVGLVLVGRFLLNPLFRVLAESKAREVMTAAALLVVLGAALLMQLSGLSMAMGAFLAGVLLSESTFRHQIEADIEPFRGILLGLFFLSVGMALDLSVVAAHWQLILGLVLALMAAKALCIYVVARIMGSDHAQALDRGVLMAQGGAFAFVLFSAAASAGVIDLDINANFTAVVVLRR</sequence>
<dbReference type="Proteomes" id="UP000740926">
    <property type="component" value="Unassembled WGS sequence"/>
</dbReference>
<feature type="transmembrane region" description="Helical" evidence="5">
    <location>
        <begin position="128"/>
        <end position="151"/>
    </location>
</feature>
<evidence type="ECO:0000313" key="8">
    <source>
        <dbReference type="Proteomes" id="UP000740926"/>
    </source>
</evidence>
<feature type="transmembrane region" description="Helical" evidence="5">
    <location>
        <begin position="15"/>
        <end position="36"/>
    </location>
</feature>
<dbReference type="GO" id="GO:0015297">
    <property type="term" value="F:antiporter activity"/>
    <property type="evidence" value="ECO:0007669"/>
    <property type="project" value="InterPro"/>
</dbReference>
<dbReference type="GO" id="GO:0005886">
    <property type="term" value="C:plasma membrane"/>
    <property type="evidence" value="ECO:0007669"/>
    <property type="project" value="TreeGrafter"/>
</dbReference>
<dbReference type="Gene3D" id="1.20.1530.20">
    <property type="match status" value="1"/>
</dbReference>
<dbReference type="PANTHER" id="PTHR46157">
    <property type="entry name" value="K(+) EFFLUX ANTIPORTER 3, CHLOROPLASTIC"/>
    <property type="match status" value="1"/>
</dbReference>
<evidence type="ECO:0000256" key="3">
    <source>
        <dbReference type="ARBA" id="ARBA00022989"/>
    </source>
</evidence>
<comment type="subcellular location">
    <subcellularLocation>
        <location evidence="1">Membrane</location>
        <topology evidence="1">Multi-pass membrane protein</topology>
    </subcellularLocation>
</comment>
<feature type="transmembrane region" description="Helical" evidence="5">
    <location>
        <begin position="163"/>
        <end position="185"/>
    </location>
</feature>
<name>A0A9P6XXD3_9FUNG</name>
<dbReference type="InterPro" id="IPR006153">
    <property type="entry name" value="Cation/H_exchanger_TM"/>
</dbReference>
<dbReference type="AlphaFoldDB" id="A0A9P6XXD3"/>
<dbReference type="GO" id="GO:1902600">
    <property type="term" value="P:proton transmembrane transport"/>
    <property type="evidence" value="ECO:0007669"/>
    <property type="project" value="InterPro"/>
</dbReference>
<dbReference type="Pfam" id="PF00999">
    <property type="entry name" value="Na_H_Exchanger"/>
    <property type="match status" value="1"/>
</dbReference>
<protein>
    <recommendedName>
        <fullName evidence="6">Cation/H+ exchanger transmembrane domain-containing protein</fullName>
    </recommendedName>
</protein>
<keyword evidence="2 5" id="KW-0812">Transmembrane</keyword>
<keyword evidence="8" id="KW-1185">Reference proteome</keyword>